<protein>
    <recommendedName>
        <fullName evidence="4">Autotransporter domain-containing protein</fullName>
    </recommendedName>
</protein>
<organism evidence="2 3">
    <name type="scientific">Palleronia aestuarii</name>
    <dbReference type="NCBI Taxonomy" id="568105"/>
    <lineage>
        <taxon>Bacteria</taxon>
        <taxon>Pseudomonadati</taxon>
        <taxon>Pseudomonadota</taxon>
        <taxon>Alphaproteobacteria</taxon>
        <taxon>Rhodobacterales</taxon>
        <taxon>Roseobacteraceae</taxon>
        <taxon>Palleronia</taxon>
    </lineage>
</organism>
<name>A0A2W7N408_9RHOB</name>
<feature type="chain" id="PRO_5016002086" description="Autotransporter domain-containing protein" evidence="1">
    <location>
        <begin position="39"/>
        <end position="399"/>
    </location>
</feature>
<proteinExistence type="predicted"/>
<feature type="signal peptide" evidence="1">
    <location>
        <begin position="1"/>
        <end position="38"/>
    </location>
</feature>
<comment type="caution">
    <text evidence="2">The sequence shown here is derived from an EMBL/GenBank/DDBJ whole genome shotgun (WGS) entry which is preliminary data.</text>
</comment>
<dbReference type="OrthoDB" id="8445527at2"/>
<dbReference type="RefSeq" id="WP_111538389.1">
    <property type="nucleotide sequence ID" value="NZ_QKZL01000019.1"/>
</dbReference>
<evidence type="ECO:0000256" key="1">
    <source>
        <dbReference type="SAM" id="SignalP"/>
    </source>
</evidence>
<dbReference type="Proteomes" id="UP000248916">
    <property type="component" value="Unassembled WGS sequence"/>
</dbReference>
<keyword evidence="1" id="KW-0732">Signal</keyword>
<evidence type="ECO:0000313" key="2">
    <source>
        <dbReference type="EMBL" id="PZX13087.1"/>
    </source>
</evidence>
<gene>
    <name evidence="2" type="ORF">LX81_03315</name>
</gene>
<evidence type="ECO:0000313" key="3">
    <source>
        <dbReference type="Proteomes" id="UP000248916"/>
    </source>
</evidence>
<dbReference type="AlphaFoldDB" id="A0A2W7N408"/>
<reference evidence="2 3" key="1">
    <citation type="submission" date="2018-06" db="EMBL/GenBank/DDBJ databases">
        <title>Genomic Encyclopedia of Archaeal and Bacterial Type Strains, Phase II (KMG-II): from individual species to whole genera.</title>
        <authorList>
            <person name="Goeker M."/>
        </authorList>
    </citation>
    <scope>NUCLEOTIDE SEQUENCE [LARGE SCALE GENOMIC DNA]</scope>
    <source>
        <strain evidence="2 3">DSM 22009</strain>
    </source>
</reference>
<evidence type="ECO:0008006" key="4">
    <source>
        <dbReference type="Google" id="ProtNLM"/>
    </source>
</evidence>
<dbReference type="EMBL" id="QKZL01000019">
    <property type="protein sequence ID" value="PZX13087.1"/>
    <property type="molecule type" value="Genomic_DNA"/>
</dbReference>
<accession>A0A2W7N408</accession>
<sequence length="399" mass="43486">MLPRKVPSRRPGWRRRLGLRAGRLALTVLSLAATPAAADETIVLAALPAPAEIGSEALTARMRIRGRVLGTARSAVDATLDTDRRMMEAARDRFAAARRTLRTFDGAGYAGRNVVPFDLEGTAGLEAGTWRSDGRFFGQSGSFDGRRRRLVLGSFDVEKAPSGRLEARVEVRTLRERMHSETLMLGYYLGAEIARDRSGGGDPEAAHRIGAAFGTYAVRSLGDALYLDGYVSFGIDRAFGRHAARDLDFEGAHSMPRATVGGTLSGFVGTGGLRLRPRLSLAYGQAAPRRTRMWHDGRRAFSLGDGRAATLALALSPDLDIALDTRPVEEARAVLSVSPRLECREAREIETVSRCARSAEIGLERRFPDAARRLGVTLGLGRQARETRARISVRYEHAF</sequence>
<keyword evidence="3" id="KW-1185">Reference proteome</keyword>